<gene>
    <name evidence="2" type="ORF">GU920_14875</name>
</gene>
<feature type="transmembrane region" description="Helical" evidence="1">
    <location>
        <begin position="12"/>
        <end position="36"/>
    </location>
</feature>
<proteinExistence type="predicted"/>
<feature type="transmembrane region" description="Helical" evidence="1">
    <location>
        <begin position="48"/>
        <end position="69"/>
    </location>
</feature>
<evidence type="ECO:0000313" key="2">
    <source>
        <dbReference type="EMBL" id="NBE08822.1"/>
    </source>
</evidence>
<dbReference type="RefSeq" id="WP_161767856.1">
    <property type="nucleotide sequence ID" value="NZ_JAAATW010000003.1"/>
</dbReference>
<evidence type="ECO:0000256" key="1">
    <source>
        <dbReference type="SAM" id="Phobius"/>
    </source>
</evidence>
<accession>A0ABW9Y8A3</accession>
<evidence type="ECO:0008006" key="4">
    <source>
        <dbReference type="Google" id="ProtNLM"/>
    </source>
</evidence>
<dbReference type="Proteomes" id="UP001517376">
    <property type="component" value="Unassembled WGS sequence"/>
</dbReference>
<comment type="caution">
    <text evidence="2">The sequence shown here is derived from an EMBL/GenBank/DDBJ whole genome shotgun (WGS) entry which is preliminary data.</text>
</comment>
<keyword evidence="1" id="KW-0812">Transmembrane</keyword>
<keyword evidence="3" id="KW-1185">Reference proteome</keyword>
<reference evidence="3" key="1">
    <citation type="submission" date="2020-01" db="EMBL/GenBank/DDBJ databases">
        <title>Sphingomonas sp. strain CSW-10.</title>
        <authorList>
            <person name="Chen W.-M."/>
        </authorList>
    </citation>
    <scope>NUCLEOTIDE SEQUENCE [LARGE SCALE GENOMIC DNA]</scope>
    <source>
        <strain evidence="3">CCP-1</strain>
    </source>
</reference>
<keyword evidence="1" id="KW-0472">Membrane</keyword>
<evidence type="ECO:0000313" key="3">
    <source>
        <dbReference type="Proteomes" id="UP001517376"/>
    </source>
</evidence>
<keyword evidence="1" id="KW-1133">Transmembrane helix</keyword>
<sequence length="182" mass="20101">MADHGARDEVRIARSVAGLVGLLAGALGFAAVSLAIGEGWIVLRRDGPVSIVMGWFGFLFSGIAALVALRRLVFGPRFPVRLRSTGILDRRQFRSEIPWTDVTDVTITPVNWWGGAQLMLTLSAEGLRRLDWNGSYRVFGRLGLLMQIDRIHIPTIDLKTSPSRLEAEIRRFLADVTPPAPQ</sequence>
<organism evidence="2 3">
    <name type="scientific">Paragemmobacter ruber</name>
    <dbReference type="NCBI Taxonomy" id="1985673"/>
    <lineage>
        <taxon>Bacteria</taxon>
        <taxon>Pseudomonadati</taxon>
        <taxon>Pseudomonadota</taxon>
        <taxon>Alphaproteobacteria</taxon>
        <taxon>Rhodobacterales</taxon>
        <taxon>Paracoccaceae</taxon>
        <taxon>Paragemmobacter</taxon>
    </lineage>
</organism>
<protein>
    <recommendedName>
        <fullName evidence="4">PH domain-containing protein</fullName>
    </recommendedName>
</protein>
<dbReference type="EMBL" id="JAAATW010000003">
    <property type="protein sequence ID" value="NBE08822.1"/>
    <property type="molecule type" value="Genomic_DNA"/>
</dbReference>
<name>A0ABW9Y8A3_9RHOB</name>